<protein>
    <submittedName>
        <fullName evidence="3">Glycosyltransferase</fullName>
    </submittedName>
</protein>
<dbReference type="GO" id="GO:0009103">
    <property type="term" value="P:lipopolysaccharide biosynthetic process"/>
    <property type="evidence" value="ECO:0007669"/>
    <property type="project" value="TreeGrafter"/>
</dbReference>
<dbReference type="PANTHER" id="PTHR46401:SF2">
    <property type="entry name" value="GLYCOSYLTRANSFERASE WBBK-RELATED"/>
    <property type="match status" value="1"/>
</dbReference>
<accession>A0A927B0U4</accession>
<dbReference type="Pfam" id="PF00534">
    <property type="entry name" value="Glycos_transf_1"/>
    <property type="match status" value="1"/>
</dbReference>
<name>A0A927B0U4_9BACT</name>
<dbReference type="InterPro" id="IPR001296">
    <property type="entry name" value="Glyco_trans_1"/>
</dbReference>
<sequence>MKSNIDKTPIVFLPCTGLGHVNRGYESFSRECFEQLKDCKEFKLILLKAVGENTDNEIRVPCIHRNSKLSILIRRIFGVKEYWLEQGSFLISMLPLIIKYKPALIYYSDTVLGKLLWSVRKASNFNYNLLLSNGAPKSAPFYTDDHVQQLLLVHQQKACKANTPMNKQTLLHYGLNISNNFIELNNTDKNILKDKFLLPIGKKIIISVGAVNSHHKRMDYIVTEFSKLNPDEYFLVILGNIDKNSQSIIALANSILQPESFSIKNVEPNEVSNYLKISNYFILASLTEGSPRVLVEALQFGLTPIVHDYCIAREVLTNYGVFADLNNEGILQDLINSVDKLNFNKAQLWSHAYNNYSWELLKEQYIKMIFSNIYRN</sequence>
<dbReference type="Proteomes" id="UP000653797">
    <property type="component" value="Unassembled WGS sequence"/>
</dbReference>
<dbReference type="GO" id="GO:0016757">
    <property type="term" value="F:glycosyltransferase activity"/>
    <property type="evidence" value="ECO:0007669"/>
    <property type="project" value="InterPro"/>
</dbReference>
<reference evidence="3" key="1">
    <citation type="submission" date="2020-09" db="EMBL/GenBank/DDBJ databases">
        <authorList>
            <person name="Kim M.K."/>
        </authorList>
    </citation>
    <scope>NUCLEOTIDE SEQUENCE</scope>
    <source>
        <strain evidence="3">BT704</strain>
    </source>
</reference>
<dbReference type="RefSeq" id="WP_191038926.1">
    <property type="nucleotide sequence ID" value="NZ_JACXAA010000003.1"/>
</dbReference>
<evidence type="ECO:0000259" key="2">
    <source>
        <dbReference type="Pfam" id="PF00534"/>
    </source>
</evidence>
<dbReference type="EMBL" id="JACXAA010000003">
    <property type="protein sequence ID" value="MBD2753301.1"/>
    <property type="molecule type" value="Genomic_DNA"/>
</dbReference>
<keyword evidence="4" id="KW-1185">Reference proteome</keyword>
<keyword evidence="1" id="KW-0808">Transferase</keyword>
<proteinExistence type="predicted"/>
<organism evidence="3 4">
    <name type="scientific">Spirosoma validum</name>
    <dbReference type="NCBI Taxonomy" id="2771355"/>
    <lineage>
        <taxon>Bacteria</taxon>
        <taxon>Pseudomonadati</taxon>
        <taxon>Bacteroidota</taxon>
        <taxon>Cytophagia</taxon>
        <taxon>Cytophagales</taxon>
        <taxon>Cytophagaceae</taxon>
        <taxon>Spirosoma</taxon>
    </lineage>
</organism>
<dbReference type="PANTHER" id="PTHR46401">
    <property type="entry name" value="GLYCOSYLTRANSFERASE WBBK-RELATED"/>
    <property type="match status" value="1"/>
</dbReference>
<dbReference type="AlphaFoldDB" id="A0A927B0U4"/>
<comment type="caution">
    <text evidence="3">The sequence shown here is derived from an EMBL/GenBank/DDBJ whole genome shotgun (WGS) entry which is preliminary data.</text>
</comment>
<dbReference type="Gene3D" id="3.40.50.2000">
    <property type="entry name" value="Glycogen Phosphorylase B"/>
    <property type="match status" value="1"/>
</dbReference>
<evidence type="ECO:0000313" key="3">
    <source>
        <dbReference type="EMBL" id="MBD2753301.1"/>
    </source>
</evidence>
<evidence type="ECO:0000256" key="1">
    <source>
        <dbReference type="ARBA" id="ARBA00022679"/>
    </source>
</evidence>
<gene>
    <name evidence="3" type="ORF">IC230_10405</name>
</gene>
<dbReference type="SUPFAM" id="SSF53756">
    <property type="entry name" value="UDP-Glycosyltransferase/glycogen phosphorylase"/>
    <property type="match status" value="1"/>
</dbReference>
<evidence type="ECO:0000313" key="4">
    <source>
        <dbReference type="Proteomes" id="UP000653797"/>
    </source>
</evidence>
<feature type="domain" description="Glycosyl transferase family 1" evidence="2">
    <location>
        <begin position="189"/>
        <end position="338"/>
    </location>
</feature>